<keyword evidence="1" id="KW-0175">Coiled coil</keyword>
<gene>
    <name evidence="3" type="ORF">C8F04DRAFT_1260777</name>
</gene>
<feature type="region of interest" description="Disordered" evidence="2">
    <location>
        <begin position="27"/>
        <end position="47"/>
    </location>
</feature>
<accession>A0AAD6ST16</accession>
<dbReference type="EMBL" id="JARJCM010000064">
    <property type="protein sequence ID" value="KAJ7033529.1"/>
    <property type="molecule type" value="Genomic_DNA"/>
</dbReference>
<dbReference type="AlphaFoldDB" id="A0AAD6ST16"/>
<keyword evidence="4" id="KW-1185">Reference proteome</keyword>
<organism evidence="3 4">
    <name type="scientific">Mycena alexandri</name>
    <dbReference type="NCBI Taxonomy" id="1745969"/>
    <lineage>
        <taxon>Eukaryota</taxon>
        <taxon>Fungi</taxon>
        <taxon>Dikarya</taxon>
        <taxon>Basidiomycota</taxon>
        <taxon>Agaricomycotina</taxon>
        <taxon>Agaricomycetes</taxon>
        <taxon>Agaricomycetidae</taxon>
        <taxon>Agaricales</taxon>
        <taxon>Marasmiineae</taxon>
        <taxon>Mycenaceae</taxon>
        <taxon>Mycena</taxon>
    </lineage>
</organism>
<feature type="coiled-coil region" evidence="1">
    <location>
        <begin position="148"/>
        <end position="238"/>
    </location>
</feature>
<proteinExistence type="predicted"/>
<protein>
    <submittedName>
        <fullName evidence="3">Uncharacterized protein</fullName>
    </submittedName>
</protein>
<feature type="region of interest" description="Disordered" evidence="2">
    <location>
        <begin position="825"/>
        <end position="850"/>
    </location>
</feature>
<feature type="region of interest" description="Disordered" evidence="2">
    <location>
        <begin position="238"/>
        <end position="283"/>
    </location>
</feature>
<evidence type="ECO:0000313" key="4">
    <source>
        <dbReference type="Proteomes" id="UP001218188"/>
    </source>
</evidence>
<evidence type="ECO:0000313" key="3">
    <source>
        <dbReference type="EMBL" id="KAJ7033529.1"/>
    </source>
</evidence>
<reference evidence="3" key="1">
    <citation type="submission" date="2023-03" db="EMBL/GenBank/DDBJ databases">
        <title>Massive genome expansion in bonnet fungi (Mycena s.s.) driven by repeated elements and novel gene families across ecological guilds.</title>
        <authorList>
            <consortium name="Lawrence Berkeley National Laboratory"/>
            <person name="Harder C.B."/>
            <person name="Miyauchi S."/>
            <person name="Viragh M."/>
            <person name="Kuo A."/>
            <person name="Thoen E."/>
            <person name="Andreopoulos B."/>
            <person name="Lu D."/>
            <person name="Skrede I."/>
            <person name="Drula E."/>
            <person name="Henrissat B."/>
            <person name="Morin E."/>
            <person name="Kohler A."/>
            <person name="Barry K."/>
            <person name="LaButti K."/>
            <person name="Morin E."/>
            <person name="Salamov A."/>
            <person name="Lipzen A."/>
            <person name="Mereny Z."/>
            <person name="Hegedus B."/>
            <person name="Baldrian P."/>
            <person name="Stursova M."/>
            <person name="Weitz H."/>
            <person name="Taylor A."/>
            <person name="Grigoriev I.V."/>
            <person name="Nagy L.G."/>
            <person name="Martin F."/>
            <person name="Kauserud H."/>
        </authorList>
    </citation>
    <scope>NUCLEOTIDE SEQUENCE</scope>
    <source>
        <strain evidence="3">CBHHK200</strain>
    </source>
</reference>
<dbReference type="Proteomes" id="UP001218188">
    <property type="component" value="Unassembled WGS sequence"/>
</dbReference>
<feature type="compositionally biased region" description="Low complexity" evidence="2">
    <location>
        <begin position="698"/>
        <end position="717"/>
    </location>
</feature>
<feature type="compositionally biased region" description="Polar residues" evidence="2">
    <location>
        <begin position="252"/>
        <end position="274"/>
    </location>
</feature>
<name>A0AAD6ST16_9AGAR</name>
<comment type="caution">
    <text evidence="3">The sequence shown here is derived from an EMBL/GenBank/DDBJ whole genome shotgun (WGS) entry which is preliminary data.</text>
</comment>
<feature type="region of interest" description="Disordered" evidence="2">
    <location>
        <begin position="687"/>
        <end position="720"/>
    </location>
</feature>
<evidence type="ECO:0000256" key="2">
    <source>
        <dbReference type="SAM" id="MobiDB-lite"/>
    </source>
</evidence>
<sequence length="850" mass="92959">MDVDAPKGGAMNVVNGRAVGTSVVGDTTVPHAVGMGGGGEEARRDTHESVTLRTAASEEEMAALVLRMKSGSWRVHVGLGIPVCEGALSELQGDGGEAYEGDEVEACPECESYCRHVATGIASRNSSLCAAIRVRDIMTAERARAGEVARMEGEIQAIRSERDNTRDEMRVLQRDGITLAVILEKEKAKSDTYLEDYNKAAAEIHKYVDMVEQLEKRIAELEEQLTQVDENRVRKKCTPVGTPVVTPRRDLPNSSQKSKPVSNSGTKRTMSVGNTDEDVDMADGPGMQDSIDAPGKPDMQWGNLRGIPLYITGYPIDDPSQFPPPPEHDFVETGTLTFSSIARWNDALEFAHASRCWPLALAVFRVYYEARTLFDTKQPVSEIQLHALSAYKMPEWFGKDLRKCAVDSNALKENRMFWSSCSRPSYGVSVREAAAFIQRHGRIIDGCAFIDNYHSVNSQDVAGWLYWNAICYNTWSRDCTIEDKAKANIVTYQLLAIFAVPRQYADHLDAMKLAVAPITKLDNRPREVASNLDTNEVMPRLARMGVTVDMANEMYSFADNYLSALLATPELKGWNTEDLIAIKTVAGDEKRYFRELKYNKGFVIPRVPGLPWHDVGMNYAQDNGVFLENIPTLPAQGHVLNGSVTLLTRAVPTGGAGNPRIVSNSYPKRGGYRGDVLRGRGRGVTAHGAFRGNHTAGPHSRPISTSTHPHPTSATPHNYHHHSHPVTVNGHPAIHSAFPTPANITSYGGHFASAAHPNYPVMMSPAHEPPRFTAQSFPTNMQPSVHSQPSQFHPASAFGYTGGNHHNHQHVAGTASNNAAGSGMNGGNGENFRTSGGQGDSHYPIYSSSF</sequence>
<evidence type="ECO:0000256" key="1">
    <source>
        <dbReference type="SAM" id="Coils"/>
    </source>
</evidence>